<gene>
    <name evidence="1" type="ORF">AEA09_07650</name>
</gene>
<dbReference type="Proteomes" id="UP000050668">
    <property type="component" value="Unassembled WGS sequence"/>
</dbReference>
<keyword evidence="2" id="KW-1185">Reference proteome</keyword>
<proteinExistence type="predicted"/>
<evidence type="ECO:0000313" key="2">
    <source>
        <dbReference type="Proteomes" id="UP000050668"/>
    </source>
</evidence>
<dbReference type="EMBL" id="LGRV01000003">
    <property type="protein sequence ID" value="KOS68440.1"/>
    <property type="molecule type" value="Genomic_DNA"/>
</dbReference>
<accession>A0ABR5K122</accession>
<protein>
    <submittedName>
        <fullName evidence="1">Uncharacterized protein</fullName>
    </submittedName>
</protein>
<name>A0ABR5K122_9BACI</name>
<sequence>MIHQYNYDSQTIKESVLIGDGYRSTIGEEYRAVKFFIKPDWFELDTNKRQNMHEVVTRVGNSQIVLTEIWVREEVNDVYFTFTVENKLSRKSGYFITQNLANYTGELPMPNIQLLSENEQEIALGQFAQGPEEYFSFGINHEDADEIEHGFTVVASIYFGVQYDKD</sequence>
<organism evidence="1 2">
    <name type="scientific">Lysinibacillus contaminans</name>
    <dbReference type="NCBI Taxonomy" id="1293441"/>
    <lineage>
        <taxon>Bacteria</taxon>
        <taxon>Bacillati</taxon>
        <taxon>Bacillota</taxon>
        <taxon>Bacilli</taxon>
        <taxon>Bacillales</taxon>
        <taxon>Bacillaceae</taxon>
        <taxon>Lysinibacillus</taxon>
    </lineage>
</organism>
<evidence type="ECO:0000313" key="1">
    <source>
        <dbReference type="EMBL" id="KOS68440.1"/>
    </source>
</evidence>
<comment type="caution">
    <text evidence="1">The sequence shown here is derived from an EMBL/GenBank/DDBJ whole genome shotgun (WGS) entry which is preliminary data.</text>
</comment>
<reference evidence="2" key="1">
    <citation type="submission" date="2015-07" db="EMBL/GenBank/DDBJ databases">
        <title>Fjat-14205 dsm 2895.</title>
        <authorList>
            <person name="Liu B."/>
            <person name="Wang J."/>
            <person name="Zhu Y."/>
            <person name="Liu G."/>
            <person name="Chen Q."/>
            <person name="Chen Z."/>
            <person name="Lan J."/>
            <person name="Che J."/>
            <person name="Ge C."/>
            <person name="Shi H."/>
            <person name="Pan Z."/>
            <person name="Liu X."/>
        </authorList>
    </citation>
    <scope>NUCLEOTIDE SEQUENCE [LARGE SCALE GENOMIC DNA]</scope>
    <source>
        <strain evidence="2">DSM 25560</strain>
    </source>
</reference>